<accession>A0ABV9W1T3</accession>
<dbReference type="SUPFAM" id="SSF53474">
    <property type="entry name" value="alpha/beta-Hydrolases"/>
    <property type="match status" value="1"/>
</dbReference>
<dbReference type="EC" id="3.4.-.-" evidence="2"/>
<dbReference type="PIRSF" id="PIRSF029171">
    <property type="entry name" value="Esterase_LipA"/>
    <property type="match status" value="1"/>
</dbReference>
<keyword evidence="3" id="KW-1185">Reference proteome</keyword>
<evidence type="ECO:0000256" key="1">
    <source>
        <dbReference type="SAM" id="SignalP"/>
    </source>
</evidence>
<organism evidence="2 3">
    <name type="scientific">Dactylosporangium cerinum</name>
    <dbReference type="NCBI Taxonomy" id="1434730"/>
    <lineage>
        <taxon>Bacteria</taxon>
        <taxon>Bacillati</taxon>
        <taxon>Actinomycetota</taxon>
        <taxon>Actinomycetes</taxon>
        <taxon>Micromonosporales</taxon>
        <taxon>Micromonosporaceae</taxon>
        <taxon>Dactylosporangium</taxon>
    </lineage>
</organism>
<keyword evidence="2" id="KW-0378">Hydrolase</keyword>
<dbReference type="Proteomes" id="UP001595912">
    <property type="component" value="Unassembled WGS sequence"/>
</dbReference>
<feature type="chain" id="PRO_5045141933" evidence="1">
    <location>
        <begin position="22"/>
        <end position="402"/>
    </location>
</feature>
<reference evidence="3" key="1">
    <citation type="journal article" date="2019" name="Int. J. Syst. Evol. Microbiol.">
        <title>The Global Catalogue of Microorganisms (GCM) 10K type strain sequencing project: providing services to taxonomists for standard genome sequencing and annotation.</title>
        <authorList>
            <consortium name="The Broad Institute Genomics Platform"/>
            <consortium name="The Broad Institute Genome Sequencing Center for Infectious Disease"/>
            <person name="Wu L."/>
            <person name="Ma J."/>
        </authorList>
    </citation>
    <scope>NUCLEOTIDE SEQUENCE [LARGE SCALE GENOMIC DNA]</scope>
    <source>
        <strain evidence="3">CGMCC 4.7152</strain>
    </source>
</reference>
<evidence type="ECO:0000313" key="2">
    <source>
        <dbReference type="EMBL" id="MFC5001353.1"/>
    </source>
</evidence>
<keyword evidence="1" id="KW-0732">Signal</keyword>
<dbReference type="InterPro" id="IPR029058">
    <property type="entry name" value="AB_hydrolase_fold"/>
</dbReference>
<dbReference type="RefSeq" id="WP_380118324.1">
    <property type="nucleotide sequence ID" value="NZ_JBHSIU010000034.1"/>
</dbReference>
<name>A0ABV9W1T3_9ACTN</name>
<gene>
    <name evidence="2" type="ORF">ACFPIJ_26405</name>
</gene>
<dbReference type="PANTHER" id="PTHR34853:SF1">
    <property type="entry name" value="LIPASE 5"/>
    <property type="match status" value="1"/>
</dbReference>
<protein>
    <submittedName>
        <fullName evidence="2">Alpha/beta hydrolase family protein</fullName>
        <ecNumber evidence="2">3.4.-.-</ecNumber>
    </submittedName>
</protein>
<dbReference type="PANTHER" id="PTHR34853">
    <property type="match status" value="1"/>
</dbReference>
<dbReference type="GO" id="GO:0016787">
    <property type="term" value="F:hydrolase activity"/>
    <property type="evidence" value="ECO:0007669"/>
    <property type="project" value="UniProtKB-KW"/>
</dbReference>
<feature type="signal peptide" evidence="1">
    <location>
        <begin position="1"/>
        <end position="21"/>
    </location>
</feature>
<comment type="caution">
    <text evidence="2">The sequence shown here is derived from an EMBL/GenBank/DDBJ whole genome shotgun (WGS) entry which is preliminary data.</text>
</comment>
<dbReference type="Gene3D" id="3.40.50.1820">
    <property type="entry name" value="alpha/beta hydrolase"/>
    <property type="match status" value="1"/>
</dbReference>
<evidence type="ECO:0000313" key="3">
    <source>
        <dbReference type="Proteomes" id="UP001595912"/>
    </source>
</evidence>
<dbReference type="InterPro" id="IPR005152">
    <property type="entry name" value="Lipase_secreted"/>
</dbReference>
<proteinExistence type="predicted"/>
<dbReference type="Gene3D" id="1.10.260.160">
    <property type="match status" value="1"/>
</dbReference>
<dbReference type="EMBL" id="JBHSIU010000034">
    <property type="protein sequence ID" value="MFC5001353.1"/>
    <property type="molecule type" value="Genomic_DNA"/>
</dbReference>
<sequence>MRFLRYITIIGLVSVAGASSAAVAGAQPAKGEHDGRGEVVAVQPLRGLDAGAVRDTLAEAQFGTGDVRFGVDTYQVLYRTIDARRRPTVASGLLALPRNGERQLRVVSYAHGTELNRTDAPSMWRDGWAVAPALTYASAGFAAVAPDYLGMGLGPGPHPYLDVTTEASASLDLLRAARTVAAGQQRVLRREVYATGFSQGASAATALGRALERGDDGWFRLGALAPVSGAFDLRGAELPALLGGTVPPPYNVGYTAYLVVAWNRLHGLYQRPEEFFAAPYAAKVETLYDGVHTGEDLAATLPGTVEELFTPRGLAMLREPSGPFAAALAEHDASCDGIRAPARLLVDRTDEQVPAASSAYCAARLRSGAVVDLGTHPYFGSAHLGSNVTGAAAAVAWFRQLG</sequence>